<evidence type="ECO:0000256" key="2">
    <source>
        <dbReference type="ARBA" id="ARBA00022679"/>
    </source>
</evidence>
<dbReference type="EMBL" id="BAAAOB010000003">
    <property type="protein sequence ID" value="GAA1794490.1"/>
    <property type="molecule type" value="Genomic_DNA"/>
</dbReference>
<evidence type="ECO:0000259" key="5">
    <source>
        <dbReference type="Pfam" id="PF13649"/>
    </source>
</evidence>
<feature type="binding site" evidence="4">
    <location>
        <position position="149"/>
    </location>
    <ligand>
        <name>S-adenosyl-L-methionine</name>
        <dbReference type="ChEBI" id="CHEBI:59789"/>
    </ligand>
</feature>
<feature type="binding site" evidence="4">
    <location>
        <position position="209"/>
    </location>
    <ligand>
        <name>S-adenosyl-L-methionine</name>
        <dbReference type="ChEBI" id="CHEBI:59789"/>
    </ligand>
</feature>
<keyword evidence="2 4" id="KW-0808">Transferase</keyword>
<comment type="catalytic activity">
    <reaction evidence="4">
        <text>L-glutaminyl-[peptide chain release factor] + S-adenosyl-L-methionine = N(5)-methyl-L-glutaminyl-[peptide chain release factor] + S-adenosyl-L-homocysteine + H(+)</text>
        <dbReference type="Rhea" id="RHEA:42896"/>
        <dbReference type="Rhea" id="RHEA-COMP:10271"/>
        <dbReference type="Rhea" id="RHEA-COMP:10272"/>
        <dbReference type="ChEBI" id="CHEBI:15378"/>
        <dbReference type="ChEBI" id="CHEBI:30011"/>
        <dbReference type="ChEBI" id="CHEBI:57856"/>
        <dbReference type="ChEBI" id="CHEBI:59789"/>
        <dbReference type="ChEBI" id="CHEBI:61891"/>
        <dbReference type="EC" id="2.1.1.297"/>
    </reaction>
</comment>
<dbReference type="NCBIfam" id="TIGR03534">
    <property type="entry name" value="RF_mod_PrmC"/>
    <property type="match status" value="1"/>
</dbReference>
<name>A0ABN2LN70_9MICO</name>
<accession>A0ABN2LN70</accession>
<dbReference type="InterPro" id="IPR029063">
    <property type="entry name" value="SAM-dependent_MTases_sf"/>
</dbReference>
<comment type="caution">
    <text evidence="7">The sequence shown here is derived from an EMBL/GenBank/DDBJ whole genome shotgun (WGS) entry which is preliminary data.</text>
</comment>
<dbReference type="HAMAP" id="MF_02126">
    <property type="entry name" value="RF_methyltr_PrmC"/>
    <property type="match status" value="1"/>
</dbReference>
<protein>
    <recommendedName>
        <fullName evidence="4">Release factor glutamine methyltransferase</fullName>
        <shortName evidence="4">RF MTase</shortName>
        <ecNumber evidence="4">2.1.1.297</ecNumber>
    </recommendedName>
    <alternativeName>
        <fullName evidence="4">N5-glutamine methyltransferase PrmC</fullName>
    </alternativeName>
    <alternativeName>
        <fullName evidence="4">Protein-(glutamine-N5) MTase PrmC</fullName>
    </alternativeName>
    <alternativeName>
        <fullName evidence="4">Protein-glutamine N-methyltransferase PrmC</fullName>
    </alternativeName>
</protein>
<dbReference type="Gene3D" id="1.10.8.10">
    <property type="entry name" value="DNA helicase RuvA subunit, C-terminal domain"/>
    <property type="match status" value="1"/>
</dbReference>
<dbReference type="CDD" id="cd02440">
    <property type="entry name" value="AdoMet_MTases"/>
    <property type="match status" value="1"/>
</dbReference>
<dbReference type="InterPro" id="IPR050320">
    <property type="entry name" value="N5-glutamine_MTase"/>
</dbReference>
<keyword evidence="3 4" id="KW-0949">S-adenosyl-L-methionine</keyword>
<dbReference type="EC" id="2.1.1.297" evidence="4"/>
<dbReference type="NCBIfam" id="TIGR00536">
    <property type="entry name" value="hemK_fam"/>
    <property type="match status" value="1"/>
</dbReference>
<dbReference type="Proteomes" id="UP001500851">
    <property type="component" value="Unassembled WGS sequence"/>
</dbReference>
<dbReference type="PROSITE" id="PS00092">
    <property type="entry name" value="N6_MTASE"/>
    <property type="match status" value="1"/>
</dbReference>
<dbReference type="SUPFAM" id="SSF53335">
    <property type="entry name" value="S-adenosyl-L-methionine-dependent methyltransferases"/>
    <property type="match status" value="1"/>
</dbReference>
<feature type="domain" description="Methyltransferase" evidence="5">
    <location>
        <begin position="123"/>
        <end position="183"/>
    </location>
</feature>
<dbReference type="PANTHER" id="PTHR18895">
    <property type="entry name" value="HEMK METHYLTRANSFERASE"/>
    <property type="match status" value="1"/>
</dbReference>
<keyword evidence="1 4" id="KW-0489">Methyltransferase</keyword>
<reference evidence="7 8" key="1">
    <citation type="journal article" date="2019" name="Int. J. Syst. Evol. Microbiol.">
        <title>The Global Catalogue of Microorganisms (GCM) 10K type strain sequencing project: providing services to taxonomists for standard genome sequencing and annotation.</title>
        <authorList>
            <consortium name="The Broad Institute Genomics Platform"/>
            <consortium name="The Broad Institute Genome Sequencing Center for Infectious Disease"/>
            <person name="Wu L."/>
            <person name="Ma J."/>
        </authorList>
    </citation>
    <scope>NUCLEOTIDE SEQUENCE [LARGE SCALE GENOMIC DNA]</scope>
    <source>
        <strain evidence="7 8">JCM 14736</strain>
    </source>
</reference>
<dbReference type="InterPro" id="IPR040758">
    <property type="entry name" value="PrmC_N"/>
</dbReference>
<dbReference type="GO" id="GO:0032259">
    <property type="term" value="P:methylation"/>
    <property type="evidence" value="ECO:0007669"/>
    <property type="project" value="UniProtKB-KW"/>
</dbReference>
<dbReference type="Pfam" id="PF17827">
    <property type="entry name" value="PrmC_N"/>
    <property type="match status" value="1"/>
</dbReference>
<proteinExistence type="inferred from homology"/>
<feature type="domain" description="Release factor glutamine methyltransferase N-terminal" evidence="6">
    <location>
        <begin position="8"/>
        <end position="79"/>
    </location>
</feature>
<dbReference type="Gene3D" id="3.40.50.150">
    <property type="entry name" value="Vaccinia Virus protein VP39"/>
    <property type="match status" value="1"/>
</dbReference>
<dbReference type="RefSeq" id="WP_344032611.1">
    <property type="nucleotide sequence ID" value="NZ_BAAAOB010000003.1"/>
</dbReference>
<dbReference type="InterPro" id="IPR041698">
    <property type="entry name" value="Methyltransf_25"/>
</dbReference>
<feature type="binding site" evidence="4">
    <location>
        <begin position="209"/>
        <end position="212"/>
    </location>
    <ligand>
        <name>substrate</name>
    </ligand>
</feature>
<gene>
    <name evidence="4 7" type="primary">prmC</name>
    <name evidence="7" type="ORF">GCM10009768_24480</name>
</gene>
<evidence type="ECO:0000313" key="7">
    <source>
        <dbReference type="EMBL" id="GAA1794490.1"/>
    </source>
</evidence>
<evidence type="ECO:0000256" key="4">
    <source>
        <dbReference type="HAMAP-Rule" id="MF_02126"/>
    </source>
</evidence>
<dbReference type="InterPro" id="IPR004556">
    <property type="entry name" value="HemK-like"/>
</dbReference>
<keyword evidence="8" id="KW-1185">Reference proteome</keyword>
<dbReference type="PANTHER" id="PTHR18895:SF74">
    <property type="entry name" value="MTRF1L RELEASE FACTOR GLUTAMINE METHYLTRANSFERASE"/>
    <property type="match status" value="1"/>
</dbReference>
<dbReference type="GO" id="GO:0008168">
    <property type="term" value="F:methyltransferase activity"/>
    <property type="evidence" value="ECO:0007669"/>
    <property type="project" value="UniProtKB-KW"/>
</dbReference>
<evidence type="ECO:0000313" key="8">
    <source>
        <dbReference type="Proteomes" id="UP001500851"/>
    </source>
</evidence>
<evidence type="ECO:0000256" key="3">
    <source>
        <dbReference type="ARBA" id="ARBA00022691"/>
    </source>
</evidence>
<comment type="similarity">
    <text evidence="4">Belongs to the protein N5-glutamine methyltransferase family. PrmC subfamily.</text>
</comment>
<comment type="caution">
    <text evidence="4">Lacks conserved residue(s) required for the propagation of feature annotation.</text>
</comment>
<dbReference type="InterPro" id="IPR019874">
    <property type="entry name" value="RF_methyltr_PrmC"/>
</dbReference>
<evidence type="ECO:0000256" key="1">
    <source>
        <dbReference type="ARBA" id="ARBA00022603"/>
    </source>
</evidence>
<dbReference type="Pfam" id="PF13649">
    <property type="entry name" value="Methyltransf_25"/>
    <property type="match status" value="1"/>
</dbReference>
<organism evidence="7 8">
    <name type="scientific">Leucobacter iarius</name>
    <dbReference type="NCBI Taxonomy" id="333963"/>
    <lineage>
        <taxon>Bacteria</taxon>
        <taxon>Bacillati</taxon>
        <taxon>Actinomycetota</taxon>
        <taxon>Actinomycetes</taxon>
        <taxon>Micrococcales</taxon>
        <taxon>Microbacteriaceae</taxon>
        <taxon>Leucobacter</taxon>
    </lineage>
</organism>
<dbReference type="InterPro" id="IPR002052">
    <property type="entry name" value="DNA_methylase_N6_adenine_CS"/>
</dbReference>
<sequence>MGAPVAAVLSELRAQLEAAGIEDPGADVELIVAHVLDVARGRVQALAILGTELGEDELARIRDLADERARRVPLQHLTGRAPFRGIELEVGPGVFVPRPETETVAQFAIDALRAVPDPEPLAVDLCTGSGAIALALANEVPTARVRAVEKSPEAHAWAARNVARLGDGRVELLLGDVADLDPDAGDPAPGPLAAAFDPLAGRVHVLVSNPPYVPSGMVPRDPEVRDHDPELALYSGTDGLDLIRVISRAARRLVVPGGLLVLEHAEGQGRAIRELLATGGWRAAATHQDLTLRDRATTAIR</sequence>
<evidence type="ECO:0000259" key="6">
    <source>
        <dbReference type="Pfam" id="PF17827"/>
    </source>
</evidence>
<comment type="function">
    <text evidence="4">Methylates the class 1 translation termination release factors RF1/PrfA and RF2/PrfB on the glutamine residue of the universally conserved GGQ motif.</text>
</comment>